<dbReference type="EMBL" id="GHWJ01010890">
    <property type="protein sequence ID" value="NOV43627.1"/>
    <property type="molecule type" value="Transcribed_RNA"/>
</dbReference>
<proteinExistence type="predicted"/>
<feature type="transmembrane region" description="Helical" evidence="1">
    <location>
        <begin position="17"/>
        <end position="35"/>
    </location>
</feature>
<name>A0A6M2DFC3_RHIMP</name>
<evidence type="ECO:0000256" key="1">
    <source>
        <dbReference type="SAM" id="Phobius"/>
    </source>
</evidence>
<reference evidence="2" key="1">
    <citation type="submission" date="2019-09" db="EMBL/GenBank/DDBJ databases">
        <title>Organ-specific transcriptomic study of the physiology of the cattle tick, Rhipicephalus microplus.</title>
        <authorList>
            <person name="Tirloni L."/>
            <person name="Braz G."/>
            <person name="Gandara A.C.P."/>
            <person name="Sabadin G.A."/>
            <person name="da Silva R.M."/>
            <person name="Guizzo M.G."/>
            <person name="Machado J.A."/>
            <person name="Costa E.P."/>
            <person name="Gomes H.F."/>
            <person name="Moraes J."/>
            <person name="Mota M.B.S."/>
            <person name="Mesquita R.D."/>
            <person name="Alvarenga P.H."/>
            <person name="Alves F."/>
            <person name="Seixas A."/>
            <person name="da Fonseca R.N."/>
            <person name="Fogaca A."/>
            <person name="Logullo C."/>
            <person name="Tanaka A."/>
            <person name="Daffre S."/>
            <person name="Termignoni C."/>
            <person name="Vaz I.S.Jr."/>
            <person name="Oliveira P.L."/>
            <person name="Ribeiro J.M."/>
        </authorList>
    </citation>
    <scope>NUCLEOTIDE SEQUENCE</scope>
    <source>
        <strain evidence="2">Porto Alegre</strain>
    </source>
</reference>
<dbReference type="AlphaFoldDB" id="A0A6M2DFC3"/>
<accession>A0A6M2DFC3</accession>
<keyword evidence="1" id="KW-1133">Transmembrane helix</keyword>
<organism evidence="2">
    <name type="scientific">Rhipicephalus microplus</name>
    <name type="common">Cattle tick</name>
    <name type="synonym">Boophilus microplus</name>
    <dbReference type="NCBI Taxonomy" id="6941"/>
    <lineage>
        <taxon>Eukaryota</taxon>
        <taxon>Metazoa</taxon>
        <taxon>Ecdysozoa</taxon>
        <taxon>Arthropoda</taxon>
        <taxon>Chelicerata</taxon>
        <taxon>Arachnida</taxon>
        <taxon>Acari</taxon>
        <taxon>Parasitiformes</taxon>
        <taxon>Ixodida</taxon>
        <taxon>Ixodoidea</taxon>
        <taxon>Ixodidae</taxon>
        <taxon>Rhipicephalinae</taxon>
        <taxon>Rhipicephalus</taxon>
        <taxon>Boophilus</taxon>
    </lineage>
</organism>
<protein>
    <submittedName>
        <fullName evidence="2">Putative secreted protein</fullName>
    </submittedName>
</protein>
<evidence type="ECO:0000313" key="2">
    <source>
        <dbReference type="EMBL" id="NOV43627.1"/>
    </source>
</evidence>
<keyword evidence="1" id="KW-0472">Membrane</keyword>
<sequence>MAGAKKRAALRSLKSSWPLFSMVAAGGKYVLALMFRMTFYAHVLYTAQGFSADCIMTTLKKRPPPTFY</sequence>
<keyword evidence="1" id="KW-0812">Transmembrane</keyword>